<reference evidence="4 5" key="1">
    <citation type="submission" date="2020-02" db="EMBL/GenBank/DDBJ databases">
        <title>Identification and distribution of gene clusters putatively required for synthesis of sphingolipid metabolism inhibitors in phylogenetically diverse species of the filamentous fungus Fusarium.</title>
        <authorList>
            <person name="Kim H.-S."/>
            <person name="Busman M."/>
            <person name="Brown D.W."/>
            <person name="Divon H."/>
            <person name="Uhlig S."/>
            <person name="Proctor R.H."/>
        </authorList>
    </citation>
    <scope>NUCLEOTIDE SEQUENCE [LARGE SCALE GENOMIC DNA]</scope>
    <source>
        <strain evidence="4 5">NRRL 2903</strain>
    </source>
</reference>
<evidence type="ECO:0000313" key="5">
    <source>
        <dbReference type="Proteomes" id="UP000537989"/>
    </source>
</evidence>
<accession>A0AAN5Z053</accession>
<evidence type="ECO:0000256" key="2">
    <source>
        <dbReference type="SAM" id="SignalP"/>
    </source>
</evidence>
<dbReference type="Pfam" id="PF09044">
    <property type="entry name" value="Kp4"/>
    <property type="match status" value="2"/>
</dbReference>
<proteinExistence type="predicted"/>
<organism evidence="4 5">
    <name type="scientific">Fusarium austroamericanum</name>
    <dbReference type="NCBI Taxonomy" id="282268"/>
    <lineage>
        <taxon>Eukaryota</taxon>
        <taxon>Fungi</taxon>
        <taxon>Dikarya</taxon>
        <taxon>Ascomycota</taxon>
        <taxon>Pezizomycotina</taxon>
        <taxon>Sordariomycetes</taxon>
        <taxon>Hypocreomycetidae</taxon>
        <taxon>Hypocreales</taxon>
        <taxon>Nectriaceae</taxon>
        <taxon>Fusarium</taxon>
    </lineage>
</organism>
<keyword evidence="5" id="KW-1185">Reference proteome</keyword>
<dbReference type="Proteomes" id="UP000537989">
    <property type="component" value="Unassembled WGS sequence"/>
</dbReference>
<dbReference type="InterPro" id="IPR015131">
    <property type="entry name" value="Killer_tox_Kp4"/>
</dbReference>
<keyword evidence="2" id="KW-0732">Signal</keyword>
<sequence>MMFKSTLLALAATIGLSDALGINCRGSGLCSGNKGALSQLIAQVRAIDPSKRFSNGEHVTCVDIDNIGNHPAICAFYQGIGDRTFSLSETQTFLQQIVDHGCKLCGSVPTDPGNNVANGQLTVNVVINPTKRDAPQSPAVYEKRDAPQSPTVHEKRGDNLLVRRLGINCRGSSTCGVGGIGHTPNGDLKDVRDAVAAGEEGNFGNGDHIACIPFVVGQLCAFYQGIGSRTFTKEQSVTFLDQLRQHGCSKCGSIPVDPGNDVKNGQLTVNYVSS</sequence>
<evidence type="ECO:0000256" key="1">
    <source>
        <dbReference type="SAM" id="MobiDB-lite"/>
    </source>
</evidence>
<dbReference type="GO" id="GO:0005576">
    <property type="term" value="C:extracellular region"/>
    <property type="evidence" value="ECO:0007669"/>
    <property type="project" value="InterPro"/>
</dbReference>
<feature type="compositionally biased region" description="Basic and acidic residues" evidence="1">
    <location>
        <begin position="141"/>
        <end position="153"/>
    </location>
</feature>
<dbReference type="AlphaFoldDB" id="A0AAN5Z053"/>
<evidence type="ECO:0000313" key="4">
    <source>
        <dbReference type="EMBL" id="KAF5228305.1"/>
    </source>
</evidence>
<feature type="chain" id="PRO_5042979746" description="Killer toxin Kp4 domain-containing protein" evidence="2">
    <location>
        <begin position="20"/>
        <end position="274"/>
    </location>
</feature>
<dbReference type="EMBL" id="JAAMOD010000484">
    <property type="protein sequence ID" value="KAF5228305.1"/>
    <property type="molecule type" value="Genomic_DNA"/>
</dbReference>
<feature type="domain" description="Killer toxin Kp4" evidence="3">
    <location>
        <begin position="163"/>
        <end position="273"/>
    </location>
</feature>
<feature type="region of interest" description="Disordered" evidence="1">
    <location>
        <begin position="132"/>
        <end position="153"/>
    </location>
</feature>
<dbReference type="InterPro" id="IPR011329">
    <property type="entry name" value="Killer_tox_Kp4/SMK"/>
</dbReference>
<evidence type="ECO:0000259" key="3">
    <source>
        <dbReference type="Pfam" id="PF09044"/>
    </source>
</evidence>
<dbReference type="SUPFAM" id="SSF55221">
    <property type="entry name" value="Yeast killer toxins"/>
    <property type="match status" value="2"/>
</dbReference>
<comment type="caution">
    <text evidence="4">The sequence shown here is derived from an EMBL/GenBank/DDBJ whole genome shotgun (WGS) entry which is preliminary data.</text>
</comment>
<gene>
    <name evidence="4" type="ORF">FAUST_11180</name>
</gene>
<feature type="domain" description="Killer toxin Kp4" evidence="3">
    <location>
        <begin position="7"/>
        <end position="126"/>
    </location>
</feature>
<feature type="signal peptide" evidence="2">
    <location>
        <begin position="1"/>
        <end position="19"/>
    </location>
</feature>
<name>A0AAN5Z053_FUSAU</name>
<dbReference type="Gene3D" id="3.30.430.10">
    <property type="entry name" value="Killer Toxin P4, subunit A"/>
    <property type="match status" value="2"/>
</dbReference>
<protein>
    <recommendedName>
        <fullName evidence="3">Killer toxin Kp4 domain-containing protein</fullName>
    </recommendedName>
</protein>